<proteinExistence type="predicted"/>
<dbReference type="GO" id="GO:0016020">
    <property type="term" value="C:membrane"/>
    <property type="evidence" value="ECO:0007669"/>
    <property type="project" value="UniProtKB-SubCell"/>
</dbReference>
<sequence>MTLYIIREVLSKPNIAFEKISQNPRYFRLSVILFSLACFTSFFAEISELFFQISYGLRELPNLIHYVVNFGGIVLNNFVIILIIFYIGRKLGGSTSFRQIFTSMSFCLIPVIIGTMTLALSTFLYFFSIPSFDELSTSYASTFMFSPPMLSNFIIIPFFIWSIILYFKSIKITNNFTNLKTILTLGLAFLLMYLESMFYDLTTSIPLQFLYH</sequence>
<dbReference type="PATRIC" id="fig|859350.6.peg.1226"/>
<feature type="transmembrane region" description="Helical" evidence="5">
    <location>
        <begin position="100"/>
        <end position="129"/>
    </location>
</feature>
<evidence type="ECO:0000256" key="5">
    <source>
        <dbReference type="SAM" id="Phobius"/>
    </source>
</evidence>
<dbReference type="AlphaFoldDB" id="I3D223"/>
<evidence type="ECO:0000256" key="2">
    <source>
        <dbReference type="ARBA" id="ARBA00022692"/>
    </source>
</evidence>
<keyword evidence="8" id="KW-1185">Reference proteome</keyword>
<dbReference type="EMBL" id="AEXL02000098">
    <property type="protein sequence ID" value="EIJ65766.1"/>
    <property type="molecule type" value="Genomic_DNA"/>
</dbReference>
<comment type="caution">
    <text evidence="7">The sequence shown here is derived from an EMBL/GenBank/DDBJ whole genome shotgun (WGS) entry which is preliminary data.</text>
</comment>
<evidence type="ECO:0000259" key="6">
    <source>
        <dbReference type="Pfam" id="PF04893"/>
    </source>
</evidence>
<dbReference type="InterPro" id="IPR006977">
    <property type="entry name" value="Yip1_dom"/>
</dbReference>
<organism evidence="7 8">
    <name type="scientific">Candidatus Nitrosopumilus salarius BD31</name>
    <dbReference type="NCBI Taxonomy" id="859350"/>
    <lineage>
        <taxon>Archaea</taxon>
        <taxon>Nitrososphaerota</taxon>
        <taxon>Nitrososphaeria</taxon>
        <taxon>Nitrosopumilales</taxon>
        <taxon>Nitrosopumilaceae</taxon>
        <taxon>Nitrosopumilus</taxon>
    </lineage>
</organism>
<protein>
    <recommendedName>
        <fullName evidence="6">Yip1 domain-containing protein</fullName>
    </recommendedName>
</protein>
<evidence type="ECO:0000256" key="1">
    <source>
        <dbReference type="ARBA" id="ARBA00004141"/>
    </source>
</evidence>
<gene>
    <name evidence="7" type="ORF">BD31_I0847</name>
</gene>
<keyword evidence="4 5" id="KW-0472">Membrane</keyword>
<feature type="transmembrane region" description="Helical" evidence="5">
    <location>
        <begin position="179"/>
        <end position="199"/>
    </location>
</feature>
<reference evidence="7 8" key="1">
    <citation type="journal article" date="2012" name="J. Bacteriol.">
        <title>Genome sequence of "Candidatus Nitrosopumilus salaria" BD31, an ammonia-oxidizing archaeon from the San Francisco Bay estuary.</title>
        <authorList>
            <person name="Mosier A.C."/>
            <person name="Allen E.E."/>
            <person name="Kim M."/>
            <person name="Ferriera S."/>
            <person name="Francis C.A."/>
        </authorList>
    </citation>
    <scope>NUCLEOTIDE SEQUENCE [LARGE SCALE GENOMIC DNA]</scope>
    <source>
        <strain evidence="7 8">BD31</strain>
    </source>
</reference>
<evidence type="ECO:0000256" key="4">
    <source>
        <dbReference type="ARBA" id="ARBA00023136"/>
    </source>
</evidence>
<dbReference type="Pfam" id="PF04893">
    <property type="entry name" value="Yip1"/>
    <property type="match status" value="1"/>
</dbReference>
<keyword evidence="2 5" id="KW-0812">Transmembrane</keyword>
<feature type="transmembrane region" description="Helical" evidence="5">
    <location>
        <begin position="26"/>
        <end position="44"/>
    </location>
</feature>
<feature type="domain" description="Yip1" evidence="6">
    <location>
        <begin position="8"/>
        <end position="194"/>
    </location>
</feature>
<accession>I3D223</accession>
<dbReference type="Proteomes" id="UP000003423">
    <property type="component" value="Unassembled WGS sequence"/>
</dbReference>
<name>I3D223_9ARCH</name>
<feature type="transmembrane region" description="Helical" evidence="5">
    <location>
        <begin position="64"/>
        <end position="88"/>
    </location>
</feature>
<evidence type="ECO:0000313" key="7">
    <source>
        <dbReference type="EMBL" id="EIJ65766.1"/>
    </source>
</evidence>
<evidence type="ECO:0000313" key="8">
    <source>
        <dbReference type="Proteomes" id="UP000003423"/>
    </source>
</evidence>
<dbReference type="OrthoDB" id="387078at2157"/>
<dbReference type="RefSeq" id="WP_008299771.1">
    <property type="nucleotide sequence ID" value="NZ_AEXL02000098.1"/>
</dbReference>
<evidence type="ECO:0000256" key="3">
    <source>
        <dbReference type="ARBA" id="ARBA00022989"/>
    </source>
</evidence>
<comment type="subcellular location">
    <subcellularLocation>
        <location evidence="1">Membrane</location>
        <topology evidence="1">Multi-pass membrane protein</topology>
    </subcellularLocation>
</comment>
<feature type="transmembrane region" description="Helical" evidence="5">
    <location>
        <begin position="149"/>
        <end position="167"/>
    </location>
</feature>
<keyword evidence="3 5" id="KW-1133">Transmembrane helix</keyword>